<dbReference type="InterPro" id="IPR037069">
    <property type="entry name" value="AcylCoA_DH/ox_N_sf"/>
</dbReference>
<keyword evidence="3 6" id="KW-0285">Flavoprotein</keyword>
<dbReference type="EMBL" id="JADBGF010000001">
    <property type="protein sequence ID" value="MBE1598087.1"/>
    <property type="molecule type" value="Genomic_DNA"/>
</dbReference>
<reference evidence="10 11" key="1">
    <citation type="submission" date="2020-10" db="EMBL/GenBank/DDBJ databases">
        <title>Sequencing the genomes of 1000 actinobacteria strains.</title>
        <authorList>
            <person name="Klenk H.-P."/>
        </authorList>
    </citation>
    <scope>NUCLEOTIDE SEQUENCE [LARGE SCALE GENOMIC DNA]</scope>
    <source>
        <strain evidence="10 11">DSM 41803</strain>
    </source>
</reference>
<evidence type="ECO:0000256" key="1">
    <source>
        <dbReference type="ARBA" id="ARBA00001974"/>
    </source>
</evidence>
<comment type="caution">
    <text evidence="10">The sequence shown here is derived from an EMBL/GenBank/DDBJ whole genome shotgun (WGS) entry which is preliminary data.</text>
</comment>
<keyword evidence="4 6" id="KW-0274">FAD</keyword>
<dbReference type="InterPro" id="IPR052161">
    <property type="entry name" value="Mycobact_Acyl-CoA_DH"/>
</dbReference>
<organism evidence="10 11">
    <name type="scientific">Streptomyces stelliscabiei</name>
    <dbReference type="NCBI Taxonomy" id="146820"/>
    <lineage>
        <taxon>Bacteria</taxon>
        <taxon>Bacillati</taxon>
        <taxon>Actinomycetota</taxon>
        <taxon>Actinomycetes</taxon>
        <taxon>Kitasatosporales</taxon>
        <taxon>Streptomycetaceae</taxon>
        <taxon>Streptomyces</taxon>
    </lineage>
</organism>
<dbReference type="Pfam" id="PF02771">
    <property type="entry name" value="Acyl-CoA_dh_N"/>
    <property type="match status" value="1"/>
</dbReference>
<dbReference type="GO" id="GO:0050660">
    <property type="term" value="F:flavin adenine dinucleotide binding"/>
    <property type="evidence" value="ECO:0007669"/>
    <property type="project" value="InterPro"/>
</dbReference>
<dbReference type="Pfam" id="PF00441">
    <property type="entry name" value="Acyl-CoA_dh_1"/>
    <property type="match status" value="1"/>
</dbReference>
<evidence type="ECO:0000313" key="10">
    <source>
        <dbReference type="EMBL" id="MBE1598087.1"/>
    </source>
</evidence>
<dbReference type="InterPro" id="IPR036250">
    <property type="entry name" value="AcylCo_DH-like_C"/>
</dbReference>
<dbReference type="InterPro" id="IPR009075">
    <property type="entry name" value="AcylCo_DH/oxidase_C"/>
</dbReference>
<feature type="domain" description="Acyl-CoA oxidase/dehydrogenase middle" evidence="8">
    <location>
        <begin position="120"/>
        <end position="214"/>
    </location>
</feature>
<dbReference type="PANTHER" id="PTHR43292:SF3">
    <property type="entry name" value="ACYL-COA DEHYDROGENASE FADE29"/>
    <property type="match status" value="1"/>
</dbReference>
<dbReference type="Proteomes" id="UP000629287">
    <property type="component" value="Unassembled WGS sequence"/>
</dbReference>
<protein>
    <submittedName>
        <fullName evidence="10">Alkylation response protein AidB-like acyl-CoA dehydrogenase</fullName>
    </submittedName>
</protein>
<accession>A0A8I0TS07</accession>
<gene>
    <name evidence="10" type="ORF">H4687_004216</name>
</gene>
<dbReference type="Gene3D" id="1.20.140.10">
    <property type="entry name" value="Butyryl-CoA Dehydrogenase, subunit A, domain 3"/>
    <property type="match status" value="1"/>
</dbReference>
<dbReference type="PANTHER" id="PTHR43292">
    <property type="entry name" value="ACYL-COA DEHYDROGENASE"/>
    <property type="match status" value="1"/>
</dbReference>
<proteinExistence type="inferred from homology"/>
<comment type="similarity">
    <text evidence="2 6">Belongs to the acyl-CoA dehydrogenase family.</text>
</comment>
<evidence type="ECO:0000256" key="3">
    <source>
        <dbReference type="ARBA" id="ARBA00022630"/>
    </source>
</evidence>
<name>A0A8I0TS07_9ACTN</name>
<evidence type="ECO:0000256" key="6">
    <source>
        <dbReference type="RuleBase" id="RU362125"/>
    </source>
</evidence>
<dbReference type="Pfam" id="PF02770">
    <property type="entry name" value="Acyl-CoA_dh_M"/>
    <property type="match status" value="1"/>
</dbReference>
<evidence type="ECO:0000256" key="5">
    <source>
        <dbReference type="ARBA" id="ARBA00023002"/>
    </source>
</evidence>
<keyword evidence="5 6" id="KW-0560">Oxidoreductase</keyword>
<evidence type="ECO:0000259" key="8">
    <source>
        <dbReference type="Pfam" id="PF02770"/>
    </source>
</evidence>
<dbReference type="SUPFAM" id="SSF56645">
    <property type="entry name" value="Acyl-CoA dehydrogenase NM domain-like"/>
    <property type="match status" value="1"/>
</dbReference>
<dbReference type="InterPro" id="IPR013786">
    <property type="entry name" value="AcylCoA_DH/ox_N"/>
</dbReference>
<dbReference type="InterPro" id="IPR046373">
    <property type="entry name" value="Acyl-CoA_Oxase/DH_mid-dom_sf"/>
</dbReference>
<dbReference type="Gene3D" id="2.40.110.10">
    <property type="entry name" value="Butyryl-CoA Dehydrogenase, subunit A, domain 2"/>
    <property type="match status" value="1"/>
</dbReference>
<evidence type="ECO:0000259" key="7">
    <source>
        <dbReference type="Pfam" id="PF00441"/>
    </source>
</evidence>
<dbReference type="RefSeq" id="WP_046919660.1">
    <property type="nucleotide sequence ID" value="NZ_JADBGF010000001.1"/>
</dbReference>
<dbReference type="FunFam" id="2.40.110.10:FF:000011">
    <property type="entry name" value="Acyl-CoA dehydrogenase FadE34"/>
    <property type="match status" value="1"/>
</dbReference>
<dbReference type="GO" id="GO:0016627">
    <property type="term" value="F:oxidoreductase activity, acting on the CH-CH group of donors"/>
    <property type="evidence" value="ECO:0007669"/>
    <property type="project" value="InterPro"/>
</dbReference>
<evidence type="ECO:0000256" key="4">
    <source>
        <dbReference type="ARBA" id="ARBA00022827"/>
    </source>
</evidence>
<dbReference type="AlphaFoldDB" id="A0A8I0TS07"/>
<dbReference type="SUPFAM" id="SSF47203">
    <property type="entry name" value="Acyl-CoA dehydrogenase C-terminal domain-like"/>
    <property type="match status" value="1"/>
</dbReference>
<dbReference type="Gene3D" id="1.10.540.10">
    <property type="entry name" value="Acyl-CoA dehydrogenase/oxidase, N-terminal domain"/>
    <property type="match status" value="1"/>
</dbReference>
<evidence type="ECO:0000313" key="11">
    <source>
        <dbReference type="Proteomes" id="UP000629287"/>
    </source>
</evidence>
<feature type="domain" description="Acyl-CoA dehydrogenase/oxidase N-terminal" evidence="9">
    <location>
        <begin position="7"/>
        <end position="116"/>
    </location>
</feature>
<evidence type="ECO:0000259" key="9">
    <source>
        <dbReference type="Pfam" id="PF02771"/>
    </source>
</evidence>
<feature type="domain" description="Acyl-CoA dehydrogenase/oxidase C-terminal" evidence="7">
    <location>
        <begin position="226"/>
        <end position="371"/>
    </location>
</feature>
<dbReference type="GeneID" id="86828769"/>
<sequence>MDLAYSPAQEEFRARLREWLAKTLPSLPPKPSPGDWPGRRAYDLGWQRTLYDAGYADVHWDASPTTRLIFLEETERAGAPYVGAGFVGLLHAGPTIAAEGTPGQRARWLPPILRGEEVWCQGFSEPDAGSDLASLRTRARRDGDAYVVSGSKIWTSHAEVADWCELLVRTDPDAPKHRGITWLAMPMDAPGVTVRPLRTLAGSTEFAEVFLDDVRVPVANRVGEENDGWRVTMVTLSFERGTAFVGEVVACRRVLGEVARQARANGRWDDSSVRRRLGRLNAEFRALWRLTQWNVSAAEASGGVPGVGGSVFKLRYSRARQELFDAAGEVLGAEAVDLGRPWVLDRLASLSYTIAAGTSEIQRNIVGERILGLPKG</sequence>
<comment type="cofactor">
    <cofactor evidence="1 6">
        <name>FAD</name>
        <dbReference type="ChEBI" id="CHEBI:57692"/>
    </cofactor>
</comment>
<keyword evidence="11" id="KW-1185">Reference proteome</keyword>
<dbReference type="GO" id="GO:0005886">
    <property type="term" value="C:plasma membrane"/>
    <property type="evidence" value="ECO:0007669"/>
    <property type="project" value="TreeGrafter"/>
</dbReference>
<evidence type="ECO:0000256" key="2">
    <source>
        <dbReference type="ARBA" id="ARBA00009347"/>
    </source>
</evidence>
<dbReference type="InterPro" id="IPR009100">
    <property type="entry name" value="AcylCoA_DH/oxidase_NM_dom_sf"/>
</dbReference>
<dbReference type="InterPro" id="IPR006091">
    <property type="entry name" value="Acyl-CoA_Oxase/DH_mid-dom"/>
</dbReference>